<organism evidence="2 3">
    <name type="scientific">Paractinoplanes hotanensis</name>
    <dbReference type="NCBI Taxonomy" id="2906497"/>
    <lineage>
        <taxon>Bacteria</taxon>
        <taxon>Bacillati</taxon>
        <taxon>Actinomycetota</taxon>
        <taxon>Actinomycetes</taxon>
        <taxon>Micromonosporales</taxon>
        <taxon>Micromonosporaceae</taxon>
        <taxon>Paractinoplanes</taxon>
    </lineage>
</organism>
<dbReference type="PRINTS" id="PR00368">
    <property type="entry name" value="FADPNR"/>
</dbReference>
<dbReference type="Pfam" id="PF07992">
    <property type="entry name" value="Pyr_redox_2"/>
    <property type="match status" value="1"/>
</dbReference>
<sequence>MSHEVVIIGGGTAGISVAARLRRAGVRDVAIVEPSDRHFYQPLWTLVGGGRADADESVRPQETLVPKGVRWIRQRAAAVDPDGTRVTLDDGRELSYDFLILAAGLQLDPESITGLNETLGHNGVSTNYRFDLAPRTWDFIQQTRGGTALFTMPPGPVKCAGAPQKIAYLAADWWRRQGALDQIRPILVLPTAAMFSQPQWGEVLRGIAAGYGIDIRHDTQLVEVDGPHRRAVLLDNNTGTKEAIDYTMLHATPPQSAPDWIKTGPLADPASPFGYVQVDQHTLQNPRWPNVFALGDVANLPTSKTGAAIRKQAPVVVANLLAARRAAPPQARYDGYTSCPLVTAHNRMLLAEFDYTLTPRPSFPVIDTMRPRYDMWLLKRYGLPALYWHGMLRGRF</sequence>
<dbReference type="Proteomes" id="UP001523216">
    <property type="component" value="Unassembled WGS sequence"/>
</dbReference>
<evidence type="ECO:0000313" key="3">
    <source>
        <dbReference type="Proteomes" id="UP001523216"/>
    </source>
</evidence>
<dbReference type="InterPro" id="IPR023753">
    <property type="entry name" value="FAD/NAD-binding_dom"/>
</dbReference>
<dbReference type="InterPro" id="IPR015904">
    <property type="entry name" value="Sulphide_quinone_reductase"/>
</dbReference>
<evidence type="ECO:0000259" key="1">
    <source>
        <dbReference type="Pfam" id="PF07992"/>
    </source>
</evidence>
<dbReference type="EMBL" id="JAMQOL010000038">
    <property type="protein sequence ID" value="MCM4081218.1"/>
    <property type="molecule type" value="Genomic_DNA"/>
</dbReference>
<name>A0ABT0Y598_9ACTN</name>
<feature type="domain" description="FAD/NAD(P)-binding" evidence="1">
    <location>
        <begin position="4"/>
        <end position="121"/>
    </location>
</feature>
<dbReference type="PANTHER" id="PTHR10632:SF2">
    <property type="entry name" value="SULFIDE:QUINONE OXIDOREDUCTASE, MITOCHONDRIAL"/>
    <property type="match status" value="1"/>
</dbReference>
<dbReference type="PANTHER" id="PTHR10632">
    <property type="entry name" value="SULFIDE:QUINONE OXIDOREDUCTASE"/>
    <property type="match status" value="1"/>
</dbReference>
<dbReference type="Gene3D" id="3.50.50.60">
    <property type="entry name" value="FAD/NAD(P)-binding domain"/>
    <property type="match status" value="2"/>
</dbReference>
<keyword evidence="3" id="KW-1185">Reference proteome</keyword>
<gene>
    <name evidence="2" type="ORF">LXN57_26950</name>
</gene>
<dbReference type="PRINTS" id="PR00469">
    <property type="entry name" value="PNDRDTASEII"/>
</dbReference>
<dbReference type="InterPro" id="IPR036188">
    <property type="entry name" value="FAD/NAD-bd_sf"/>
</dbReference>
<protein>
    <submittedName>
        <fullName evidence="2">NAD(P)/FAD-dependent oxidoreductase</fullName>
    </submittedName>
</protein>
<dbReference type="RefSeq" id="WP_251801014.1">
    <property type="nucleotide sequence ID" value="NZ_JAMQOL010000038.1"/>
</dbReference>
<comment type="caution">
    <text evidence="2">The sequence shown here is derived from an EMBL/GenBank/DDBJ whole genome shotgun (WGS) entry which is preliminary data.</text>
</comment>
<proteinExistence type="predicted"/>
<accession>A0ABT0Y598</accession>
<evidence type="ECO:0000313" key="2">
    <source>
        <dbReference type="EMBL" id="MCM4081218.1"/>
    </source>
</evidence>
<reference evidence="2 3" key="1">
    <citation type="submission" date="2022-06" db="EMBL/GenBank/DDBJ databases">
        <title>Actinoplanes abujensis sp. nov., isolated from Nigerian arid soil.</title>
        <authorList>
            <person name="Ding P."/>
        </authorList>
    </citation>
    <scope>NUCLEOTIDE SEQUENCE [LARGE SCALE GENOMIC DNA]</scope>
    <source>
        <strain evidence="3">TRM88002</strain>
    </source>
</reference>
<dbReference type="SUPFAM" id="SSF51905">
    <property type="entry name" value="FAD/NAD(P)-binding domain"/>
    <property type="match status" value="2"/>
</dbReference>